<reference evidence="7 8" key="1">
    <citation type="submission" date="2018-09" db="EMBL/GenBank/DDBJ databases">
        <title>Arachidicoccus sp. nov., a bacterium isolated from soil.</title>
        <authorList>
            <person name="Weon H.-Y."/>
            <person name="Kwon S.-W."/>
            <person name="Lee S.A."/>
        </authorList>
    </citation>
    <scope>NUCLEOTIDE SEQUENCE [LARGE SCALE GENOMIC DNA]</scope>
    <source>
        <strain evidence="7 8">KIS59-12</strain>
    </source>
</reference>
<evidence type="ECO:0000259" key="6">
    <source>
        <dbReference type="Pfam" id="PF07748"/>
    </source>
</evidence>
<feature type="domain" description="Glycoside hydrolase family 38 N-terminal" evidence="5">
    <location>
        <begin position="51"/>
        <end position="204"/>
    </location>
</feature>
<dbReference type="Gene3D" id="3.20.110.10">
    <property type="entry name" value="Glycoside hydrolase 38, N terminal domain"/>
    <property type="match status" value="1"/>
</dbReference>
<name>A0A386HNV1_9BACT</name>
<keyword evidence="4" id="KW-0326">Glycosidase</keyword>
<gene>
    <name evidence="7" type="ORF">D6B99_07745</name>
</gene>
<protein>
    <submittedName>
        <fullName evidence="7">Glycosyl hydrolase</fullName>
    </submittedName>
</protein>
<dbReference type="PANTHER" id="PTHR46017:SF1">
    <property type="entry name" value="ALPHA-MANNOSIDASE 2C1"/>
    <property type="match status" value="1"/>
</dbReference>
<feature type="domain" description="Glycosyl hydrolase family 38 C-terminal" evidence="6">
    <location>
        <begin position="524"/>
        <end position="681"/>
    </location>
</feature>
<dbReference type="GO" id="GO:0004559">
    <property type="term" value="F:alpha-mannosidase activity"/>
    <property type="evidence" value="ECO:0007669"/>
    <property type="project" value="InterPro"/>
</dbReference>
<dbReference type="AlphaFoldDB" id="A0A386HNV1"/>
<dbReference type="InterPro" id="IPR027291">
    <property type="entry name" value="Glyco_hydro_38_N_sf"/>
</dbReference>
<dbReference type="InterPro" id="IPR011682">
    <property type="entry name" value="Glyco_hydro_38_C"/>
</dbReference>
<dbReference type="GO" id="GO:0009313">
    <property type="term" value="P:oligosaccharide catabolic process"/>
    <property type="evidence" value="ECO:0007669"/>
    <property type="project" value="TreeGrafter"/>
</dbReference>
<dbReference type="SUPFAM" id="SSF88713">
    <property type="entry name" value="Glycoside hydrolase/deacetylase"/>
    <property type="match status" value="1"/>
</dbReference>
<dbReference type="Pfam" id="PF01074">
    <property type="entry name" value="Glyco_hydro_38N"/>
    <property type="match status" value="1"/>
</dbReference>
<dbReference type="KEGG" id="ark:D6B99_07745"/>
<evidence type="ECO:0000259" key="5">
    <source>
        <dbReference type="Pfam" id="PF01074"/>
    </source>
</evidence>
<evidence type="ECO:0000313" key="7">
    <source>
        <dbReference type="EMBL" id="AYD47505.1"/>
    </source>
</evidence>
<comment type="similarity">
    <text evidence="1">Belongs to the glycosyl hydrolase 38 family.</text>
</comment>
<evidence type="ECO:0000256" key="1">
    <source>
        <dbReference type="ARBA" id="ARBA00009792"/>
    </source>
</evidence>
<dbReference type="GO" id="GO:0046872">
    <property type="term" value="F:metal ion binding"/>
    <property type="evidence" value="ECO:0007669"/>
    <property type="project" value="UniProtKB-KW"/>
</dbReference>
<dbReference type="GO" id="GO:0030246">
    <property type="term" value="F:carbohydrate binding"/>
    <property type="evidence" value="ECO:0007669"/>
    <property type="project" value="InterPro"/>
</dbReference>
<dbReference type="InterPro" id="IPR000602">
    <property type="entry name" value="Glyco_hydro_38_N"/>
</dbReference>
<dbReference type="InterPro" id="IPR011013">
    <property type="entry name" value="Gal_mutarotase_sf_dom"/>
</dbReference>
<evidence type="ECO:0000313" key="8">
    <source>
        <dbReference type="Proteomes" id="UP000266118"/>
    </source>
</evidence>
<dbReference type="Gene3D" id="2.70.98.30">
    <property type="entry name" value="Golgi alpha-mannosidase II, domain 4"/>
    <property type="match status" value="1"/>
</dbReference>
<evidence type="ECO:0000256" key="2">
    <source>
        <dbReference type="ARBA" id="ARBA00022723"/>
    </source>
</evidence>
<dbReference type="SUPFAM" id="SSF88688">
    <property type="entry name" value="Families 57/38 glycoside transferase middle domain"/>
    <property type="match status" value="1"/>
</dbReference>
<dbReference type="PANTHER" id="PTHR46017">
    <property type="entry name" value="ALPHA-MANNOSIDASE 2C1"/>
    <property type="match status" value="1"/>
</dbReference>
<dbReference type="InterPro" id="IPR028995">
    <property type="entry name" value="Glyco_hydro_57/38_cen_sf"/>
</dbReference>
<keyword evidence="3 7" id="KW-0378">Hydrolase</keyword>
<keyword evidence="2" id="KW-0479">Metal-binding</keyword>
<dbReference type="Proteomes" id="UP000266118">
    <property type="component" value="Chromosome"/>
</dbReference>
<evidence type="ECO:0000256" key="4">
    <source>
        <dbReference type="ARBA" id="ARBA00023295"/>
    </source>
</evidence>
<dbReference type="OrthoDB" id="9772207at2"/>
<organism evidence="7 8">
    <name type="scientific">Arachidicoccus soli</name>
    <dbReference type="NCBI Taxonomy" id="2341117"/>
    <lineage>
        <taxon>Bacteria</taxon>
        <taxon>Pseudomonadati</taxon>
        <taxon>Bacteroidota</taxon>
        <taxon>Chitinophagia</taxon>
        <taxon>Chitinophagales</taxon>
        <taxon>Chitinophagaceae</taxon>
        <taxon>Arachidicoccus</taxon>
    </lineage>
</organism>
<dbReference type="GO" id="GO:0006013">
    <property type="term" value="P:mannose metabolic process"/>
    <property type="evidence" value="ECO:0007669"/>
    <property type="project" value="InterPro"/>
</dbReference>
<evidence type="ECO:0000256" key="3">
    <source>
        <dbReference type="ARBA" id="ARBA00022801"/>
    </source>
</evidence>
<dbReference type="Gene3D" id="1.20.1270.50">
    <property type="entry name" value="Glycoside hydrolase family 38, central domain"/>
    <property type="match status" value="1"/>
</dbReference>
<dbReference type="SUPFAM" id="SSF74650">
    <property type="entry name" value="Galactose mutarotase-like"/>
    <property type="match status" value="1"/>
</dbReference>
<proteinExistence type="inferred from homology"/>
<dbReference type="EMBL" id="CP032489">
    <property type="protein sequence ID" value="AYD47505.1"/>
    <property type="molecule type" value="Genomic_DNA"/>
</dbReference>
<dbReference type="Pfam" id="PF07748">
    <property type="entry name" value="Glyco_hydro_38C"/>
    <property type="match status" value="1"/>
</dbReference>
<dbReference type="RefSeq" id="WP_119986702.1">
    <property type="nucleotide sequence ID" value="NZ_CP032489.1"/>
</dbReference>
<keyword evidence="8" id="KW-1185">Reference proteome</keyword>
<dbReference type="InterPro" id="IPR011330">
    <property type="entry name" value="Glyco_hydro/deAcase_b/a-brl"/>
</dbReference>
<dbReference type="InterPro" id="IPR037094">
    <property type="entry name" value="Glyco_hydro_38_cen_sf"/>
</dbReference>
<accession>A0A386HNV1</accession>
<sequence length="847" mass="96649">MFLKNKRTIFLTIISSVFISHVLAQQSYFIDGYHGGIWGHYPYLYSSFIAEEMDAHPNWKLNFEIEPVTWDSIEKLDPTGYSKIKNWINNDSVQTRIEYINPDYGQSYLYNISGESIIRQFKYGMKTLRKHFPKIAFTTYSSEEPCFTSALPGILKSYGFKYASLKNPNTCWAGYVAAHGGELVNWVGPDGSSILTVPRYATEKLLAHSTWQTEAWNNSPSYIQSALNDGIKDPVGMCIQDAGWRNGPWLGEKKNIIYTTWRNYFKNIANKDNVPDWQLSQEDIKVSLVWGGQILQRVAKAVRKTENMLVNTEIIAALNKIYFGKNWPQKDLDIAWKNLLLSEHHDCWVVPYNRKYGRNWEQYVQQWTGASQNICDTILDKKNLKDQQGEVKQYIRIYNGSAQSRTAYIGVNLPTRFAQKQVFLSDKDEHRIPAQRTDNKLYFKATIPSVGYASFRINEQNGVPLKGEDIISEEKNGDYKLETDLYKIIIDPKAGGAIKSLLMKKENDHEFVIKGRFLNELKGYFYQEKRFHSSTETPATIKILSNDPLYASVQIKGIIAGNPFTQIINVTKDGAFIKMKLHIDWLSNIGIGKFDESKTYKSENLVKAFYNNKYKLLTLFPVNISDAVIYKDAPFDVFKSKEKNTFFNSWDSIKNNVLLHWVDIEDKEGRYGLALFSDETTSYAHGPGIPLGLTTQYSGRALFGADYTLDGATNLSYALLPHTGNWKKGDVNMQSAYYNRPLTVTLFKSTGLERDNWNKSFMHLDNSGCILSALMIDHKDIVMRLFNAQGKGGLHTIYLEKPAKNAVRVKLNGEVQGMIPIQDNGKAFSLRIPPLGFSTIRLEGIVD</sequence>